<proteinExistence type="predicted"/>
<dbReference type="Proteomes" id="UP001230504">
    <property type="component" value="Unassembled WGS sequence"/>
</dbReference>
<protein>
    <submittedName>
        <fullName evidence="1">Uncharacterized protein</fullName>
    </submittedName>
</protein>
<organism evidence="1 2">
    <name type="scientific">Colletotrichum navitas</name>
    <dbReference type="NCBI Taxonomy" id="681940"/>
    <lineage>
        <taxon>Eukaryota</taxon>
        <taxon>Fungi</taxon>
        <taxon>Dikarya</taxon>
        <taxon>Ascomycota</taxon>
        <taxon>Pezizomycotina</taxon>
        <taxon>Sordariomycetes</taxon>
        <taxon>Hypocreomycetidae</taxon>
        <taxon>Glomerellales</taxon>
        <taxon>Glomerellaceae</taxon>
        <taxon>Colletotrichum</taxon>
        <taxon>Colletotrichum graminicola species complex</taxon>
    </lineage>
</organism>
<keyword evidence="2" id="KW-1185">Reference proteome</keyword>
<dbReference type="AlphaFoldDB" id="A0AAD8V1W8"/>
<dbReference type="RefSeq" id="XP_060412782.1">
    <property type="nucleotide sequence ID" value="XM_060564721.1"/>
</dbReference>
<comment type="caution">
    <text evidence="1">The sequence shown here is derived from an EMBL/GenBank/DDBJ whole genome shotgun (WGS) entry which is preliminary data.</text>
</comment>
<gene>
    <name evidence="1" type="ORF">LY79DRAFT_689657</name>
</gene>
<dbReference type="GeneID" id="85448961"/>
<evidence type="ECO:0000313" key="1">
    <source>
        <dbReference type="EMBL" id="KAK1585786.1"/>
    </source>
</evidence>
<name>A0AAD8V1W8_9PEZI</name>
<dbReference type="EMBL" id="JAHLJV010000041">
    <property type="protein sequence ID" value="KAK1585786.1"/>
    <property type="molecule type" value="Genomic_DNA"/>
</dbReference>
<sequence length="393" mass="44578">MTSFGLFYSPTATKQNNLSPTDKIGSKLVNGLRVPTPLGNCPQNQQHETQQPDFADYVSLFHSPTAELLRGGIVLNHRLVNGYRIPKKIGCRNTIPFSFEEENNLFHSPTAALVSDKAWMKTSARYIGNLRVPSRIGGNQHQSVNCRHDSLSSTISEPQSQSQSWLSFNEPIIYSPTAAFLRSPAGDSQLRMSNDLRIPRFISRRRETTDSVRSHKVEMRVWNTKTEASGVFQRHSFKIPSKPIEYCTHYSYQAARAAHALHADPNNVEDDGDRAEAKQAQLCTCVDLAISQLHDPFTNEDRQVLRQILSYLDQRRHDLFARRISVDSNAPQVNVPASWLEVADLAFEGIRTVDYPYLLRVMQAIDILACGIWYADSEQQKYTDEEKTSFEFI</sequence>
<reference evidence="1" key="1">
    <citation type="submission" date="2021-06" db="EMBL/GenBank/DDBJ databases">
        <title>Comparative genomics, transcriptomics and evolutionary studies reveal genomic signatures of adaptation to plant cell wall in hemibiotrophic fungi.</title>
        <authorList>
            <consortium name="DOE Joint Genome Institute"/>
            <person name="Baroncelli R."/>
            <person name="Diaz J.F."/>
            <person name="Benocci T."/>
            <person name="Peng M."/>
            <person name="Battaglia E."/>
            <person name="Haridas S."/>
            <person name="Andreopoulos W."/>
            <person name="Labutti K."/>
            <person name="Pangilinan J."/>
            <person name="Floch G.L."/>
            <person name="Makela M.R."/>
            <person name="Henrissat B."/>
            <person name="Grigoriev I.V."/>
            <person name="Crouch J.A."/>
            <person name="De Vries R.P."/>
            <person name="Sukno S.A."/>
            <person name="Thon M.R."/>
        </authorList>
    </citation>
    <scope>NUCLEOTIDE SEQUENCE</scope>
    <source>
        <strain evidence="1">CBS 125086</strain>
    </source>
</reference>
<evidence type="ECO:0000313" key="2">
    <source>
        <dbReference type="Proteomes" id="UP001230504"/>
    </source>
</evidence>
<accession>A0AAD8V1W8</accession>